<dbReference type="RefSeq" id="WP_013996206.1">
    <property type="nucleotide sequence ID" value="NZ_BOQI01000025.1"/>
</dbReference>
<dbReference type="Proteomes" id="UP000243753">
    <property type="component" value="Chromosome"/>
</dbReference>
<dbReference type="EMBL" id="CDOK01000149">
    <property type="protein sequence ID" value="CEN51493.1"/>
    <property type="molecule type" value="Genomic_DNA"/>
</dbReference>
<dbReference type="Proteomes" id="UP000044026">
    <property type="component" value="Unassembled WGS sequence"/>
</dbReference>
<evidence type="ECO:0000313" key="3">
    <source>
        <dbReference type="EMBL" id="CEN36225.1"/>
    </source>
</evidence>
<dbReference type="EMBL" id="CP022388">
    <property type="protein sequence ID" value="ATA92056.1"/>
    <property type="molecule type" value="Genomic_DNA"/>
</dbReference>
<dbReference type="EMBL" id="CP022389">
    <property type="protein sequence ID" value="ATA94160.1"/>
    <property type="molecule type" value="Genomic_DNA"/>
</dbReference>
<evidence type="ECO:0000313" key="7">
    <source>
        <dbReference type="Proteomes" id="UP000243136"/>
    </source>
</evidence>
<dbReference type="GeneID" id="69580824"/>
<evidence type="ECO:0000313" key="6">
    <source>
        <dbReference type="Proteomes" id="UP000044026"/>
    </source>
</evidence>
<evidence type="ECO:0000313" key="4">
    <source>
        <dbReference type="EMBL" id="CEN51493.1"/>
    </source>
</evidence>
<gene>
    <name evidence="4" type="ORF">CCAN11_2320001</name>
    <name evidence="3" type="ORF">CCAN12_650032</name>
    <name evidence="2" type="ORF">CGC54_07380</name>
    <name evidence="1" type="ORF">CGC56_07755</name>
</gene>
<dbReference type="EMBL" id="CDOE01000062">
    <property type="protein sequence ID" value="CEN36225.1"/>
    <property type="molecule type" value="Genomic_DNA"/>
</dbReference>
<evidence type="ECO:0000313" key="5">
    <source>
        <dbReference type="Proteomes" id="UP000039370"/>
    </source>
</evidence>
<evidence type="ECO:0000313" key="2">
    <source>
        <dbReference type="EMBL" id="ATA94160.1"/>
    </source>
</evidence>
<dbReference type="AlphaFoldDB" id="A0A0B7I8I9"/>
<accession>A0A0B7I8I9</accession>
<dbReference type="OMA" id="EIDGCIG"/>
<dbReference type="Proteomes" id="UP000039370">
    <property type="component" value="Unassembled WGS sequence"/>
</dbReference>
<name>A0A0B7I8I9_9FLAO</name>
<reference evidence="7 8" key="3">
    <citation type="submission" date="2017-06" db="EMBL/GenBank/DDBJ databases">
        <title>Capnocytophaga spp. assemblies.</title>
        <authorList>
            <person name="Gulvik C.A."/>
        </authorList>
    </citation>
    <scope>NUCLEOTIDE SEQUENCE [LARGE SCALE GENOMIC DNA]</scope>
    <source>
        <strain evidence="8">H3936</strain>
        <strain evidence="7">H5594</strain>
    </source>
</reference>
<sequence>MTNVLDKFVQDMKNNVPGFIAVSVTEVRSGVSYVSDTVVPSFDPNLASAYNLEVVKAKLNALSALGLAPKEKIEDILITLTDQIHIIDIAANGTYFIYLAVDSTKANLGLTRALLAKYKKDLAATF</sequence>
<organism evidence="3 6">
    <name type="scientific">Capnocytophaga canimorsus</name>
    <dbReference type="NCBI Taxonomy" id="28188"/>
    <lineage>
        <taxon>Bacteria</taxon>
        <taxon>Pseudomonadati</taxon>
        <taxon>Bacteroidota</taxon>
        <taxon>Flavobacteriia</taxon>
        <taxon>Flavobacteriales</taxon>
        <taxon>Flavobacteriaceae</taxon>
        <taxon>Capnocytophaga</taxon>
    </lineage>
</organism>
<evidence type="ECO:0008006" key="9">
    <source>
        <dbReference type="Google" id="ProtNLM"/>
    </source>
</evidence>
<evidence type="ECO:0000313" key="1">
    <source>
        <dbReference type="EMBL" id="ATA92056.1"/>
    </source>
</evidence>
<evidence type="ECO:0000313" key="8">
    <source>
        <dbReference type="Proteomes" id="UP000243753"/>
    </source>
</evidence>
<reference evidence="5 6" key="1">
    <citation type="submission" date="2015-01" db="EMBL/GenBank/DDBJ databases">
        <authorList>
            <person name="MANFREDI Pablo"/>
        </authorList>
    </citation>
    <scope>NUCLEOTIDE SEQUENCE [LARGE SCALE GENOMIC DNA]</scope>
    <source>
        <strain evidence="4 5">Cc11</strain>
        <strain evidence="3 6">Cc12</strain>
    </source>
</reference>
<proteinExistence type="predicted"/>
<dbReference type="Proteomes" id="UP000243136">
    <property type="component" value="Chromosome"/>
</dbReference>
<reference evidence="1" key="2">
    <citation type="journal article" date="2017" name="Genome Announc.">
        <title>Twelve Complete Reference Genomes of Clinical Isolates in the Capnocytophaga Genus.</title>
        <authorList>
            <person name="Villarma A."/>
            <person name="Gulvik C.A."/>
            <person name="Rowe L.A."/>
            <person name="Sheth M."/>
            <person name="Juieng P."/>
            <person name="Nicholson A.C."/>
            <person name="Loparev V.N."/>
            <person name="McQuiston J.R."/>
        </authorList>
    </citation>
    <scope>NUCLEOTIDE SEQUENCE</scope>
    <source>
        <strain evidence="2">H3936</strain>
        <strain evidence="1">H5594</strain>
    </source>
</reference>
<protein>
    <recommendedName>
        <fullName evidence="9">Roadblock/LAMTOR2 domain-containing protein</fullName>
    </recommendedName>
</protein>